<dbReference type="InterPro" id="IPR008949">
    <property type="entry name" value="Isoprenoid_synthase_dom_sf"/>
</dbReference>
<dbReference type="EMBL" id="JANIDV010000001">
    <property type="protein sequence ID" value="MCX5615612.1"/>
    <property type="molecule type" value="Genomic_DNA"/>
</dbReference>
<dbReference type="SFLD" id="SFLDG01212">
    <property type="entry name" value="Phytoene_synthase_like"/>
    <property type="match status" value="1"/>
</dbReference>
<name>A0ABT3W950_9PROT</name>
<dbReference type="PANTHER" id="PTHR31480">
    <property type="entry name" value="BIFUNCTIONAL LYCOPENE CYCLASE/PHYTOENE SYNTHASE"/>
    <property type="match status" value="1"/>
</dbReference>
<accession>A0ABT3W950</accession>
<dbReference type="InterPro" id="IPR017827">
    <property type="entry name" value="HSQ_synthase_HpnC"/>
</dbReference>
<dbReference type="SUPFAM" id="SSF48576">
    <property type="entry name" value="Terpenoid synthases"/>
    <property type="match status" value="1"/>
</dbReference>
<dbReference type="EC" id="2.5.1.21" evidence="1"/>
<reference evidence="1" key="1">
    <citation type="submission" date="2022-07" db="EMBL/GenBank/DDBJ databases">
        <title>Bombella genomes.</title>
        <authorList>
            <person name="Harer L."/>
            <person name="Styblova S."/>
            <person name="Ehrmann M."/>
        </authorList>
    </citation>
    <scope>NUCLEOTIDE SEQUENCE</scope>
    <source>
        <strain evidence="1">TMW 2.2559</strain>
    </source>
</reference>
<dbReference type="Gene3D" id="1.10.600.10">
    <property type="entry name" value="Farnesyl Diphosphate Synthase"/>
    <property type="match status" value="1"/>
</dbReference>
<sequence length="296" mass="33215">MRAQSDGSSIQDDVALWGKQDVSSDKGMKDENFPVGSFLISPAHRPAVHAYYRFARIADDMVDNARLSAEQKVARLTALREVLYGQRKPPAGRADAWSGVILRTVLQERGLPLELAGDLITAFIIDAEKTRYGHWSELLHYCRYSANPVGRFLLMLHGEGEETFGPSDALCTALQIVNHMQDVSSDLKTLNRCYVPLPWLAAEGVTLKDLILARSKPGVRRVLDHMLAHVDALNEEAARLPSLVKDRRMRLEAAVIVALCRRLTERLHRQDLIAERVALTKLDGLRALGWAMRYVR</sequence>
<dbReference type="GO" id="GO:0051996">
    <property type="term" value="F:squalene synthase [NAD(P)H] activity"/>
    <property type="evidence" value="ECO:0007669"/>
    <property type="project" value="UniProtKB-EC"/>
</dbReference>
<evidence type="ECO:0000313" key="1">
    <source>
        <dbReference type="EMBL" id="MCX5615612.1"/>
    </source>
</evidence>
<proteinExistence type="predicted"/>
<protein>
    <submittedName>
        <fullName evidence="1">Squalene synthase HpnC</fullName>
        <ecNumber evidence="1">2.5.1.21</ecNumber>
    </submittedName>
</protein>
<dbReference type="RefSeq" id="WP_266126611.1">
    <property type="nucleotide sequence ID" value="NZ_JANIDV010000001.1"/>
</dbReference>
<dbReference type="NCBIfam" id="TIGR03464">
    <property type="entry name" value="HpnC"/>
    <property type="match status" value="1"/>
</dbReference>
<dbReference type="InterPro" id="IPR002060">
    <property type="entry name" value="Squ/phyt_synthse"/>
</dbReference>
<dbReference type="InterPro" id="IPR044843">
    <property type="entry name" value="Trans_IPPS_bact-type"/>
</dbReference>
<keyword evidence="2" id="KW-1185">Reference proteome</keyword>
<dbReference type="Pfam" id="PF00494">
    <property type="entry name" value="SQS_PSY"/>
    <property type="match status" value="1"/>
</dbReference>
<dbReference type="SFLD" id="SFLDG01018">
    <property type="entry name" value="Squalene/Phytoene_Synthase_Lik"/>
    <property type="match status" value="1"/>
</dbReference>
<dbReference type="SFLD" id="SFLDS00005">
    <property type="entry name" value="Isoprenoid_Synthase_Type_I"/>
    <property type="match status" value="1"/>
</dbReference>
<comment type="caution">
    <text evidence="1">The sequence shown here is derived from an EMBL/GenBank/DDBJ whole genome shotgun (WGS) entry which is preliminary data.</text>
</comment>
<gene>
    <name evidence="1" type="primary">hpnC</name>
    <name evidence="1" type="ORF">NQF87_01255</name>
</gene>
<organism evidence="1 2">
    <name type="scientific">Bombella dulcis</name>
    <dbReference type="NCBI Taxonomy" id="2967339"/>
    <lineage>
        <taxon>Bacteria</taxon>
        <taxon>Pseudomonadati</taxon>
        <taxon>Pseudomonadota</taxon>
        <taxon>Alphaproteobacteria</taxon>
        <taxon>Acetobacterales</taxon>
        <taxon>Acetobacteraceae</taxon>
        <taxon>Bombella</taxon>
    </lineage>
</organism>
<keyword evidence="1" id="KW-0808">Transferase</keyword>
<evidence type="ECO:0000313" key="2">
    <source>
        <dbReference type="Proteomes" id="UP001165633"/>
    </source>
</evidence>
<dbReference type="Proteomes" id="UP001165633">
    <property type="component" value="Unassembled WGS sequence"/>
</dbReference>